<feature type="compositionally biased region" description="Low complexity" evidence="2">
    <location>
        <begin position="137"/>
        <end position="152"/>
    </location>
</feature>
<dbReference type="Pfam" id="PF19844">
    <property type="entry name" value="DUF6319"/>
    <property type="match status" value="1"/>
</dbReference>
<organism evidence="3 4">
    <name type="scientific">Pseudonocardia hydrocarbonoxydans</name>
    <dbReference type="NCBI Taxonomy" id="76726"/>
    <lineage>
        <taxon>Bacteria</taxon>
        <taxon>Bacillati</taxon>
        <taxon>Actinomycetota</taxon>
        <taxon>Actinomycetes</taxon>
        <taxon>Pseudonocardiales</taxon>
        <taxon>Pseudonocardiaceae</taxon>
        <taxon>Pseudonocardia</taxon>
    </lineage>
</organism>
<proteinExistence type="predicted"/>
<dbReference type="Proteomes" id="UP000320338">
    <property type="component" value="Unassembled WGS sequence"/>
</dbReference>
<dbReference type="EMBL" id="BJNG01000045">
    <property type="protein sequence ID" value="GEC22474.1"/>
    <property type="molecule type" value="Genomic_DNA"/>
</dbReference>
<evidence type="ECO:0000256" key="2">
    <source>
        <dbReference type="SAM" id="MobiDB-lite"/>
    </source>
</evidence>
<dbReference type="InterPro" id="IPR046282">
    <property type="entry name" value="DUF6319"/>
</dbReference>
<evidence type="ECO:0000256" key="1">
    <source>
        <dbReference type="SAM" id="Coils"/>
    </source>
</evidence>
<gene>
    <name evidence="3" type="ORF">PHY01_47570</name>
</gene>
<evidence type="ECO:0008006" key="5">
    <source>
        <dbReference type="Google" id="ProtNLM"/>
    </source>
</evidence>
<accession>A0A4Y3WUM3</accession>
<feature type="region of interest" description="Disordered" evidence="2">
    <location>
        <begin position="62"/>
        <end position="152"/>
    </location>
</feature>
<feature type="compositionally biased region" description="Low complexity" evidence="2">
    <location>
        <begin position="80"/>
        <end position="129"/>
    </location>
</feature>
<evidence type="ECO:0000313" key="3">
    <source>
        <dbReference type="EMBL" id="GEC22474.1"/>
    </source>
</evidence>
<dbReference type="OrthoDB" id="4560653at2"/>
<dbReference type="RefSeq" id="WP_141281998.1">
    <property type="nucleotide sequence ID" value="NZ_BJNG01000045.1"/>
</dbReference>
<reference evidence="3 4" key="1">
    <citation type="submission" date="2019-06" db="EMBL/GenBank/DDBJ databases">
        <title>Whole genome shotgun sequence of Pseudonocardia hydrocarbonoxydans NBRC 14498.</title>
        <authorList>
            <person name="Hosoyama A."/>
            <person name="Uohara A."/>
            <person name="Ohji S."/>
            <person name="Ichikawa N."/>
        </authorList>
    </citation>
    <scope>NUCLEOTIDE SEQUENCE [LARGE SCALE GENOMIC DNA]</scope>
    <source>
        <strain evidence="3 4">NBRC 14498</strain>
    </source>
</reference>
<dbReference type="AlphaFoldDB" id="A0A4Y3WUM3"/>
<name>A0A4Y3WUM3_9PSEU</name>
<keyword evidence="4" id="KW-1185">Reference proteome</keyword>
<sequence>MTAAGALTEQDVAAVRKATAAGQPVTVWFTAAAVGVPAGRSAKVSAVGDPADGDFIQVRPAGSRDTMFCSPNELTRTRPPRGAAASAAAGRPEAKRATASASSASPAAARAVPSAPVAVPGPSPAATEAPPAPGPKPAARTGTARGRAARPAGMTVTLEVTVGGEWSVEVRSGTKRVVPAMPVQAADVAAAARSLPSAVAEAIEASLERARQQQRDRVERLRSELDAAQRVLEQLDV</sequence>
<comment type="caution">
    <text evidence="3">The sequence shown here is derived from an EMBL/GenBank/DDBJ whole genome shotgun (WGS) entry which is preliminary data.</text>
</comment>
<evidence type="ECO:0000313" key="4">
    <source>
        <dbReference type="Proteomes" id="UP000320338"/>
    </source>
</evidence>
<feature type="coiled-coil region" evidence="1">
    <location>
        <begin position="204"/>
        <end position="231"/>
    </location>
</feature>
<keyword evidence="1" id="KW-0175">Coiled coil</keyword>
<protein>
    <recommendedName>
        <fullName evidence="5">Translation initiation factor</fullName>
    </recommendedName>
</protein>